<organism evidence="2 3">
    <name type="scientific">Phaseolus coccineus</name>
    <name type="common">Scarlet runner bean</name>
    <name type="synonym">Phaseolus multiflorus</name>
    <dbReference type="NCBI Taxonomy" id="3886"/>
    <lineage>
        <taxon>Eukaryota</taxon>
        <taxon>Viridiplantae</taxon>
        <taxon>Streptophyta</taxon>
        <taxon>Embryophyta</taxon>
        <taxon>Tracheophyta</taxon>
        <taxon>Spermatophyta</taxon>
        <taxon>Magnoliopsida</taxon>
        <taxon>eudicotyledons</taxon>
        <taxon>Gunneridae</taxon>
        <taxon>Pentapetalae</taxon>
        <taxon>rosids</taxon>
        <taxon>fabids</taxon>
        <taxon>Fabales</taxon>
        <taxon>Fabaceae</taxon>
        <taxon>Papilionoideae</taxon>
        <taxon>50 kb inversion clade</taxon>
        <taxon>NPAAA clade</taxon>
        <taxon>indigoferoid/millettioid clade</taxon>
        <taxon>Phaseoleae</taxon>
        <taxon>Phaseolus</taxon>
    </lineage>
</organism>
<accession>A0AAN9LS69</accession>
<protein>
    <submittedName>
        <fullName evidence="2">Uncharacterized protein</fullName>
    </submittedName>
</protein>
<evidence type="ECO:0000313" key="2">
    <source>
        <dbReference type="EMBL" id="KAK7341116.1"/>
    </source>
</evidence>
<reference evidence="2 3" key="1">
    <citation type="submission" date="2024-01" db="EMBL/GenBank/DDBJ databases">
        <title>The genomes of 5 underutilized Papilionoideae crops provide insights into root nodulation and disease resistanc.</title>
        <authorList>
            <person name="Jiang F."/>
        </authorList>
    </citation>
    <scope>NUCLEOTIDE SEQUENCE [LARGE SCALE GENOMIC DNA]</scope>
    <source>
        <strain evidence="2">JINMINGXINNONG_FW02</strain>
        <tissue evidence="2">Leaves</tissue>
    </source>
</reference>
<dbReference type="PANTHER" id="PTHR33625">
    <property type="entry name" value="OS08G0179900 PROTEIN"/>
    <property type="match status" value="1"/>
</dbReference>
<evidence type="ECO:0000313" key="3">
    <source>
        <dbReference type="Proteomes" id="UP001374584"/>
    </source>
</evidence>
<dbReference type="Proteomes" id="UP001374584">
    <property type="component" value="Unassembled WGS sequence"/>
</dbReference>
<keyword evidence="3" id="KW-1185">Reference proteome</keyword>
<dbReference type="PANTHER" id="PTHR33625:SF3">
    <property type="entry name" value="OS04G0550700 PROTEIN"/>
    <property type="match status" value="1"/>
</dbReference>
<sequence>MPVSSFSSHSGADYSDTVFVDDDDEPLFGPVPSPTQIQSALTSLKQVFGSSSPVQHVRNRYYYQLDMEVGDVKDTPLVDQVDSDLSEAEADWEEPSLCSYNPSMLQADLFDRASFAIHLLQTDACVERMVRSLSSDKSVWDAVQKNQAVQELRNALNAERDESSDATVNNDSPDTKNVILRMSHAVKAKLMEAIETITEIVKKLFQSARHKKAAFAGKCNSFKTKLRVSVMLSIMIFLFVVVDRFY</sequence>
<dbReference type="AlphaFoldDB" id="A0AAN9LS69"/>
<gene>
    <name evidence="2" type="ORF">VNO80_24040</name>
</gene>
<feature type="coiled-coil region" evidence="1">
    <location>
        <begin position="142"/>
        <end position="169"/>
    </location>
</feature>
<proteinExistence type="predicted"/>
<keyword evidence="1" id="KW-0175">Coiled coil</keyword>
<dbReference type="EMBL" id="JAYMYR010000009">
    <property type="protein sequence ID" value="KAK7341116.1"/>
    <property type="molecule type" value="Genomic_DNA"/>
</dbReference>
<comment type="caution">
    <text evidence="2">The sequence shown here is derived from an EMBL/GenBank/DDBJ whole genome shotgun (WGS) entry which is preliminary data.</text>
</comment>
<name>A0AAN9LS69_PHACN</name>
<evidence type="ECO:0000256" key="1">
    <source>
        <dbReference type="SAM" id="Coils"/>
    </source>
</evidence>